<evidence type="ECO:0000313" key="3">
    <source>
        <dbReference type="Proteomes" id="UP000000442"/>
    </source>
</evidence>
<dbReference type="InterPro" id="IPR027396">
    <property type="entry name" value="DsrEFH-like"/>
</dbReference>
<dbReference type="eggNOG" id="COG0425">
    <property type="taxonomic scope" value="Bacteria"/>
</dbReference>
<name>C0QG68_DESAH</name>
<organism evidence="2 3">
    <name type="scientific">Desulforapulum autotrophicum (strain ATCC 43914 / DSM 3382 / VKM B-1955 / HRM2)</name>
    <name type="common">Desulfobacterium autotrophicum</name>
    <dbReference type="NCBI Taxonomy" id="177437"/>
    <lineage>
        <taxon>Bacteria</taxon>
        <taxon>Pseudomonadati</taxon>
        <taxon>Thermodesulfobacteriota</taxon>
        <taxon>Desulfobacteria</taxon>
        <taxon>Desulfobacterales</taxon>
        <taxon>Desulfobacteraceae</taxon>
        <taxon>Desulforapulum</taxon>
    </lineage>
</organism>
<evidence type="ECO:0000313" key="2">
    <source>
        <dbReference type="EMBL" id="ACN17647.1"/>
    </source>
</evidence>
<keyword evidence="3" id="KW-1185">Reference proteome</keyword>
<dbReference type="RefSeq" id="WP_015906361.1">
    <property type="nucleotide sequence ID" value="NC_012108.1"/>
</dbReference>
<accession>C0QG68</accession>
<dbReference type="EMBL" id="CP001087">
    <property type="protein sequence ID" value="ACN17647.1"/>
    <property type="molecule type" value="Genomic_DNA"/>
</dbReference>
<dbReference type="InterPro" id="IPR019870">
    <property type="entry name" value="Se_metab_YedF"/>
</dbReference>
<dbReference type="Proteomes" id="UP000000442">
    <property type="component" value="Chromosome"/>
</dbReference>
<protein>
    <recommendedName>
        <fullName evidence="1">UPF0033 domain-containing protein</fullName>
    </recommendedName>
</protein>
<dbReference type="Pfam" id="PF02635">
    <property type="entry name" value="DsrE"/>
    <property type="match status" value="1"/>
</dbReference>
<dbReference type="STRING" id="177437.HRM2_45910"/>
<dbReference type="AlphaFoldDB" id="C0QG68"/>
<dbReference type="CDD" id="cd03421">
    <property type="entry name" value="SirA_like_N"/>
    <property type="match status" value="1"/>
</dbReference>
<dbReference type="Gene3D" id="3.30.110.40">
    <property type="entry name" value="TusA-like domain"/>
    <property type="match status" value="1"/>
</dbReference>
<dbReference type="InterPro" id="IPR036868">
    <property type="entry name" value="TusA-like_sf"/>
</dbReference>
<dbReference type="NCBIfam" id="TIGR03527">
    <property type="entry name" value="selenium_YedF"/>
    <property type="match status" value="1"/>
</dbReference>
<proteinExistence type="predicted"/>
<reference evidence="2 3" key="1">
    <citation type="journal article" date="2009" name="Environ. Microbiol.">
        <title>Genome sequence of Desulfobacterium autotrophicum HRM2, a marine sulfate reducer oxidizing organic carbon completely to carbon dioxide.</title>
        <authorList>
            <person name="Strittmatter A.W."/>
            <person name="Liesegang H."/>
            <person name="Rabus R."/>
            <person name="Decker I."/>
            <person name="Amann J."/>
            <person name="Andres S."/>
            <person name="Henne A."/>
            <person name="Fricke W.F."/>
            <person name="Martinez-Arias R."/>
            <person name="Bartels D."/>
            <person name="Goesmann A."/>
            <person name="Krause L."/>
            <person name="Puehler A."/>
            <person name="Klenk H.P."/>
            <person name="Richter M."/>
            <person name="Schuler M."/>
            <person name="Gloeckner F.O."/>
            <person name="Meyerdierks A."/>
            <person name="Gottschalk G."/>
            <person name="Amann R."/>
        </authorList>
    </citation>
    <scope>NUCLEOTIDE SEQUENCE [LARGE SCALE GENOMIC DNA]</scope>
    <source>
        <strain evidence="3">ATCC 43914 / DSM 3382 / HRM2</strain>
    </source>
</reference>
<evidence type="ECO:0000259" key="1">
    <source>
        <dbReference type="Pfam" id="PF01206"/>
    </source>
</evidence>
<dbReference type="KEGG" id="dat:HRM2_45910"/>
<dbReference type="InterPro" id="IPR003787">
    <property type="entry name" value="Sulphur_relay_DsrE/F-like"/>
</dbReference>
<dbReference type="Pfam" id="PF01206">
    <property type="entry name" value="TusA"/>
    <property type="match status" value="1"/>
</dbReference>
<dbReference type="SUPFAM" id="SSF64307">
    <property type="entry name" value="SirA-like"/>
    <property type="match status" value="1"/>
</dbReference>
<dbReference type="SUPFAM" id="SSF75169">
    <property type="entry name" value="DsrEFH-like"/>
    <property type="match status" value="1"/>
</dbReference>
<feature type="domain" description="UPF0033" evidence="1">
    <location>
        <begin position="41"/>
        <end position="98"/>
    </location>
</feature>
<gene>
    <name evidence="2" type="ordered locus">HRM2_45910</name>
</gene>
<dbReference type="HOGENOM" id="CLU_097491_0_0_7"/>
<sequence>MAAINDETLLFKMLRWIFNIKKRRVELCPSGTFEEIEMKIKIDGQGLACPGPVLKTKEAVESQNPEQISVTVDNDAAAENVSRFLTHSGFEVSVDSDGRTSVIEGTRSGDYLPAAKPESPAVDQTDHPKIMVMIASQTIGRGDDVLGEKLMLSFLLTLREMGEDLWRLVFVNSGVKFTIEGSPVLEQIQALEAEGIHILVCGTCLTHFDILDQKKVGETTNMLDIVTSMQLAHKVINL</sequence>
<dbReference type="InterPro" id="IPR001455">
    <property type="entry name" value="TusA-like"/>
</dbReference>